<keyword evidence="8 10" id="KW-0804">Transcription</keyword>
<keyword evidence="14" id="KW-1185">Reference proteome</keyword>
<organism evidence="13 14">
    <name type="scientific">Clostridium ganghwense</name>
    <dbReference type="NCBI Taxonomy" id="312089"/>
    <lineage>
        <taxon>Bacteria</taxon>
        <taxon>Bacillati</taxon>
        <taxon>Bacillota</taxon>
        <taxon>Clostridia</taxon>
        <taxon>Eubacteriales</taxon>
        <taxon>Clostridiaceae</taxon>
        <taxon>Clostridium</taxon>
    </lineage>
</organism>
<keyword evidence="7 10" id="KW-0010">Activator</keyword>
<dbReference type="EMBL" id="JAPQES010000008">
    <property type="protein sequence ID" value="MCY6372673.1"/>
    <property type="molecule type" value="Genomic_DNA"/>
</dbReference>
<evidence type="ECO:0000256" key="10">
    <source>
        <dbReference type="PIRNR" id="PIRNR006171"/>
    </source>
</evidence>
<evidence type="ECO:0000256" key="3">
    <source>
        <dbReference type="ARBA" id="ARBA00022553"/>
    </source>
</evidence>
<evidence type="ECO:0000256" key="8">
    <source>
        <dbReference type="ARBA" id="ARBA00023163"/>
    </source>
</evidence>
<dbReference type="PANTHER" id="PTHR45526">
    <property type="entry name" value="TRANSCRIPTIONAL REGULATORY PROTEIN DPIA"/>
    <property type="match status" value="1"/>
</dbReference>
<dbReference type="Gene3D" id="1.10.10.10">
    <property type="entry name" value="Winged helix-like DNA-binding domain superfamily/Winged helix DNA-binding domain"/>
    <property type="match status" value="1"/>
</dbReference>
<evidence type="ECO:0000313" key="14">
    <source>
        <dbReference type="Proteomes" id="UP001079657"/>
    </source>
</evidence>
<dbReference type="RefSeq" id="WP_268051718.1">
    <property type="nucleotide sequence ID" value="NZ_JAPQES010000008.1"/>
</dbReference>
<dbReference type="Gene3D" id="3.40.50.2300">
    <property type="match status" value="1"/>
</dbReference>
<comment type="subcellular location">
    <subcellularLocation>
        <location evidence="1 10">Cytoplasm</location>
    </subcellularLocation>
</comment>
<gene>
    <name evidence="13" type="ORF">OXH55_18865</name>
</gene>
<dbReference type="PIRSF" id="PIRSF006171">
    <property type="entry name" value="RR_citrat_malat"/>
    <property type="match status" value="1"/>
</dbReference>
<dbReference type="InterPro" id="IPR011006">
    <property type="entry name" value="CheY-like_superfamily"/>
</dbReference>
<proteinExistence type="predicted"/>
<feature type="domain" description="Response regulatory" evidence="12">
    <location>
        <begin position="3"/>
        <end position="119"/>
    </location>
</feature>
<keyword evidence="4 10" id="KW-0902">Two-component regulatory system</keyword>
<sequence length="232" mass="27019">MIKVLIVEDDPMVKEINEKFLNKVEGYVLHNSVNTIDKAKKVILASRPDLILLDVFFPQGRGLDLLKWIRIKNIKCDVILITADKSMETVEEAFRYGVVDYLVKPFAFKRFKEALLKYRNRKDEFKNIDNVEQEIIDKITLNDKNTPLNDDDNMDIKDIKGFSQHTYEKIIECIKNVEGKNITAQEVSSIVGVSRITARRYLDYLEKQGKVILEMEYGKVGRPLNKYKLKED</sequence>
<keyword evidence="5 10" id="KW-0805">Transcription regulation</keyword>
<dbReference type="Pfam" id="PF00072">
    <property type="entry name" value="Response_reg"/>
    <property type="match status" value="1"/>
</dbReference>
<dbReference type="InterPro" id="IPR051271">
    <property type="entry name" value="2C-system_Tx_regulators"/>
</dbReference>
<dbReference type="Proteomes" id="UP001079657">
    <property type="component" value="Unassembled WGS sequence"/>
</dbReference>
<dbReference type="SUPFAM" id="SSF46785">
    <property type="entry name" value="Winged helix' DNA-binding domain"/>
    <property type="match status" value="1"/>
</dbReference>
<feature type="modified residue" description="4-aspartylphosphate" evidence="11">
    <location>
        <position position="54"/>
    </location>
</feature>
<evidence type="ECO:0000313" key="13">
    <source>
        <dbReference type="EMBL" id="MCY6372673.1"/>
    </source>
</evidence>
<dbReference type="InterPro" id="IPR001789">
    <property type="entry name" value="Sig_transdc_resp-reg_receiver"/>
</dbReference>
<evidence type="ECO:0000256" key="4">
    <source>
        <dbReference type="ARBA" id="ARBA00023012"/>
    </source>
</evidence>
<evidence type="ECO:0000259" key="12">
    <source>
        <dbReference type="PROSITE" id="PS50110"/>
    </source>
</evidence>
<evidence type="ECO:0000256" key="6">
    <source>
        <dbReference type="ARBA" id="ARBA00023125"/>
    </source>
</evidence>
<dbReference type="InterPro" id="IPR048714">
    <property type="entry name" value="DpiA-like_HTH"/>
</dbReference>
<comment type="function">
    <text evidence="9">May play the central regulatory role in sporulation. It may be an element of the effector pathway responsible for the activation of sporulation genes in response to nutritional stress. Spo0A may act in concert with spo0H (a sigma factor) to control the expression of some genes that are critical to the sporulation process.</text>
</comment>
<keyword evidence="2 10" id="KW-0963">Cytoplasm</keyword>
<keyword evidence="6 10" id="KW-0238">DNA-binding</keyword>
<evidence type="ECO:0000256" key="2">
    <source>
        <dbReference type="ARBA" id="ARBA00022490"/>
    </source>
</evidence>
<evidence type="ECO:0000256" key="1">
    <source>
        <dbReference type="ARBA" id="ARBA00004496"/>
    </source>
</evidence>
<evidence type="ECO:0000256" key="7">
    <source>
        <dbReference type="ARBA" id="ARBA00023159"/>
    </source>
</evidence>
<dbReference type="PANTHER" id="PTHR45526:SF1">
    <property type="entry name" value="TRANSCRIPTIONAL REGULATORY PROTEIN DCUR-RELATED"/>
    <property type="match status" value="1"/>
</dbReference>
<reference evidence="13" key="1">
    <citation type="submission" date="2022-12" db="EMBL/GenBank/DDBJ databases">
        <authorList>
            <person name="Wang J."/>
        </authorList>
    </citation>
    <scope>NUCLEOTIDE SEQUENCE</scope>
    <source>
        <strain evidence="13">HY-42-06</strain>
    </source>
</reference>
<dbReference type="SUPFAM" id="SSF52172">
    <property type="entry name" value="CheY-like"/>
    <property type="match status" value="1"/>
</dbReference>
<dbReference type="Pfam" id="PF20714">
    <property type="entry name" value="HTH_64"/>
    <property type="match status" value="1"/>
</dbReference>
<evidence type="ECO:0000256" key="11">
    <source>
        <dbReference type="PROSITE-ProRule" id="PRU00169"/>
    </source>
</evidence>
<evidence type="ECO:0000256" key="5">
    <source>
        <dbReference type="ARBA" id="ARBA00023015"/>
    </source>
</evidence>
<comment type="caution">
    <text evidence="13">The sequence shown here is derived from an EMBL/GenBank/DDBJ whole genome shotgun (WGS) entry which is preliminary data.</text>
</comment>
<evidence type="ECO:0000256" key="9">
    <source>
        <dbReference type="ARBA" id="ARBA00024867"/>
    </source>
</evidence>
<dbReference type="InterPro" id="IPR024187">
    <property type="entry name" value="Sig_transdc_resp-reg_cit/mal"/>
</dbReference>
<dbReference type="PROSITE" id="PS50110">
    <property type="entry name" value="RESPONSE_REGULATORY"/>
    <property type="match status" value="1"/>
</dbReference>
<dbReference type="InterPro" id="IPR036388">
    <property type="entry name" value="WH-like_DNA-bd_sf"/>
</dbReference>
<keyword evidence="3 11" id="KW-0597">Phosphoprotein</keyword>
<dbReference type="InterPro" id="IPR036390">
    <property type="entry name" value="WH_DNA-bd_sf"/>
</dbReference>
<accession>A0ABT4CW86</accession>
<protein>
    <recommendedName>
        <fullName evidence="10">Transcriptional regulatory protein</fullName>
    </recommendedName>
</protein>
<dbReference type="SMART" id="SM00448">
    <property type="entry name" value="REC"/>
    <property type="match status" value="1"/>
</dbReference>
<name>A0ABT4CW86_9CLOT</name>
<dbReference type="CDD" id="cd19925">
    <property type="entry name" value="REC_citrate_TCS"/>
    <property type="match status" value="1"/>
</dbReference>